<dbReference type="Pfam" id="PF12098">
    <property type="entry name" value="DUF3574"/>
    <property type="match status" value="1"/>
</dbReference>
<sequence>MKTPYMAAFIAASLLFLNGCAAPTAQRAEPKTAMACSVGEPMMKTTLFFGLNRPSGPVISAQEWQRFVDQQVTPRFKEGLSVFDAKGQWLGNDGKLARENSKALMLIHPAGKDTEANIEALRTLYKQQFAQDSVMREDAQVCVAF</sequence>
<dbReference type="GO" id="GO:0005840">
    <property type="term" value="C:ribosome"/>
    <property type="evidence" value="ECO:0007669"/>
    <property type="project" value="UniProtKB-KW"/>
</dbReference>
<gene>
    <name evidence="2" type="ORF">AWC35_11735</name>
</gene>
<dbReference type="KEGG" id="gqu:AWC35_11735"/>
<dbReference type="OrthoDB" id="794286at2"/>
<name>A0A250B174_9GAMM</name>
<dbReference type="Proteomes" id="UP000217182">
    <property type="component" value="Chromosome"/>
</dbReference>
<dbReference type="InterPro" id="IPR021957">
    <property type="entry name" value="DUF3574"/>
</dbReference>
<accession>A0A250B174</accession>
<reference evidence="2 3" key="1">
    <citation type="submission" date="2016-01" db="EMBL/GenBank/DDBJ databases">
        <authorList>
            <person name="Oliw E.H."/>
        </authorList>
    </citation>
    <scope>NUCLEOTIDE SEQUENCE [LARGE SCALE GENOMIC DNA]</scope>
    <source>
        <strain evidence="2 3">FRB97</strain>
    </source>
</reference>
<proteinExistence type="predicted"/>
<feature type="chain" id="PRO_5012309636" evidence="1">
    <location>
        <begin position="22"/>
        <end position="145"/>
    </location>
</feature>
<keyword evidence="2" id="KW-0687">Ribonucleoprotein</keyword>
<dbReference type="EMBL" id="CP014136">
    <property type="protein sequence ID" value="ATA19949.1"/>
    <property type="molecule type" value="Genomic_DNA"/>
</dbReference>
<dbReference type="AlphaFoldDB" id="A0A250B174"/>
<keyword evidence="3" id="KW-1185">Reference proteome</keyword>
<keyword evidence="1" id="KW-0732">Signal</keyword>
<dbReference type="RefSeq" id="WP_095846557.1">
    <property type="nucleotide sequence ID" value="NZ_CAMKXY010000026.1"/>
</dbReference>
<evidence type="ECO:0000313" key="3">
    <source>
        <dbReference type="Proteomes" id="UP000217182"/>
    </source>
</evidence>
<feature type="signal peptide" evidence="1">
    <location>
        <begin position="1"/>
        <end position="21"/>
    </location>
</feature>
<keyword evidence="2" id="KW-0689">Ribosomal protein</keyword>
<evidence type="ECO:0000313" key="2">
    <source>
        <dbReference type="EMBL" id="ATA19949.1"/>
    </source>
</evidence>
<protein>
    <submittedName>
        <fullName evidence="2">Ribosomal protein S3</fullName>
    </submittedName>
</protein>
<evidence type="ECO:0000256" key="1">
    <source>
        <dbReference type="SAM" id="SignalP"/>
    </source>
</evidence>
<organism evidence="2 3">
    <name type="scientific">Gibbsiella quercinecans</name>
    <dbReference type="NCBI Taxonomy" id="929813"/>
    <lineage>
        <taxon>Bacteria</taxon>
        <taxon>Pseudomonadati</taxon>
        <taxon>Pseudomonadota</taxon>
        <taxon>Gammaproteobacteria</taxon>
        <taxon>Enterobacterales</taxon>
        <taxon>Yersiniaceae</taxon>
        <taxon>Gibbsiella</taxon>
    </lineage>
</organism>